<name>A0A6J7SB98_9ZZZZ</name>
<keyword evidence="1" id="KW-0812">Transmembrane</keyword>
<evidence type="ECO:0000256" key="1">
    <source>
        <dbReference type="SAM" id="Phobius"/>
    </source>
</evidence>
<sequence length="223" mass="24087">MTILASRRSVPADEQANMIRRRRRRLRDVRVWLGLMLILGSMFLGALVLSSSQHTSNVWRATRDLAVGSMPEVESVPLALGESESVYLPATQFPQGRMKYPVARGALIPINAVGALLPGATRFVTIPVDPMRAPVAISAGDVVDIWVSAPKTNDGIPPIPTLVLTNIRVVEVDREFTGVGGELPIVLDVVQSQTAQLIGATRGELSLVLVPLDSQSFYGEVVQ</sequence>
<protein>
    <submittedName>
        <fullName evidence="3">Unannotated protein</fullName>
    </submittedName>
</protein>
<keyword evidence="1" id="KW-0472">Membrane</keyword>
<dbReference type="EMBL" id="CAFBPZ010000045">
    <property type="protein sequence ID" value="CAB5038316.1"/>
    <property type="molecule type" value="Genomic_DNA"/>
</dbReference>
<evidence type="ECO:0000313" key="3">
    <source>
        <dbReference type="EMBL" id="CAB5038316.1"/>
    </source>
</evidence>
<keyword evidence="1" id="KW-1133">Transmembrane helix</keyword>
<feature type="transmembrane region" description="Helical" evidence="1">
    <location>
        <begin position="29"/>
        <end position="49"/>
    </location>
</feature>
<evidence type="ECO:0000313" key="2">
    <source>
        <dbReference type="EMBL" id="CAB4903184.1"/>
    </source>
</evidence>
<dbReference type="AlphaFoldDB" id="A0A6J7SB98"/>
<dbReference type="EMBL" id="CAFBMC010000058">
    <property type="protein sequence ID" value="CAB4903184.1"/>
    <property type="molecule type" value="Genomic_DNA"/>
</dbReference>
<organism evidence="3">
    <name type="scientific">freshwater metagenome</name>
    <dbReference type="NCBI Taxonomy" id="449393"/>
    <lineage>
        <taxon>unclassified sequences</taxon>
        <taxon>metagenomes</taxon>
        <taxon>ecological metagenomes</taxon>
    </lineage>
</organism>
<reference evidence="3" key="1">
    <citation type="submission" date="2020-05" db="EMBL/GenBank/DDBJ databases">
        <authorList>
            <person name="Chiriac C."/>
            <person name="Salcher M."/>
            <person name="Ghai R."/>
            <person name="Kavagutti S V."/>
        </authorList>
    </citation>
    <scope>NUCLEOTIDE SEQUENCE</scope>
</reference>
<gene>
    <name evidence="2" type="ORF">UFOPK3495_01085</name>
    <name evidence="3" type="ORF">UFOPK4237_00802</name>
</gene>
<accession>A0A6J7SB98</accession>
<proteinExistence type="predicted"/>